<gene>
    <name evidence="2" type="ORF">PsYK624_113510</name>
</gene>
<keyword evidence="3" id="KW-1185">Reference proteome</keyword>
<reference evidence="2 3" key="1">
    <citation type="submission" date="2021-08" db="EMBL/GenBank/DDBJ databases">
        <title>Draft Genome Sequence of Phanerochaete sordida strain YK-624.</title>
        <authorList>
            <person name="Mori T."/>
            <person name="Dohra H."/>
            <person name="Suzuki T."/>
            <person name="Kawagishi H."/>
            <person name="Hirai H."/>
        </authorList>
    </citation>
    <scope>NUCLEOTIDE SEQUENCE [LARGE SCALE GENOMIC DNA]</scope>
    <source>
        <strain evidence="2 3">YK-624</strain>
    </source>
</reference>
<comment type="caution">
    <text evidence="2">The sequence shown here is derived from an EMBL/GenBank/DDBJ whole genome shotgun (WGS) entry which is preliminary data.</text>
</comment>
<proteinExistence type="predicted"/>
<dbReference type="Proteomes" id="UP000703269">
    <property type="component" value="Unassembled WGS sequence"/>
</dbReference>
<sequence>MRRPRGLLDGGGSVGQDLGVDAQLDNGMRRADLGAVKEGSYTRTPAQPAFGRASLNPKCRRGYSC</sequence>
<evidence type="ECO:0000256" key="1">
    <source>
        <dbReference type="SAM" id="MobiDB-lite"/>
    </source>
</evidence>
<evidence type="ECO:0000313" key="2">
    <source>
        <dbReference type="EMBL" id="GJE95170.1"/>
    </source>
</evidence>
<protein>
    <submittedName>
        <fullName evidence="2">Uncharacterized protein</fullName>
    </submittedName>
</protein>
<organism evidence="2 3">
    <name type="scientific">Phanerochaete sordida</name>
    <dbReference type="NCBI Taxonomy" id="48140"/>
    <lineage>
        <taxon>Eukaryota</taxon>
        <taxon>Fungi</taxon>
        <taxon>Dikarya</taxon>
        <taxon>Basidiomycota</taxon>
        <taxon>Agaricomycotina</taxon>
        <taxon>Agaricomycetes</taxon>
        <taxon>Polyporales</taxon>
        <taxon>Phanerochaetaceae</taxon>
        <taxon>Phanerochaete</taxon>
    </lineage>
</organism>
<dbReference type="AlphaFoldDB" id="A0A9P3LHC3"/>
<evidence type="ECO:0000313" key="3">
    <source>
        <dbReference type="Proteomes" id="UP000703269"/>
    </source>
</evidence>
<accession>A0A9P3LHC3</accession>
<feature type="region of interest" description="Disordered" evidence="1">
    <location>
        <begin position="1"/>
        <end position="25"/>
    </location>
</feature>
<name>A0A9P3LHC3_9APHY</name>
<dbReference type="EMBL" id="BPQB01000046">
    <property type="protein sequence ID" value="GJE95170.1"/>
    <property type="molecule type" value="Genomic_DNA"/>
</dbReference>